<protein>
    <submittedName>
        <fullName evidence="7">Lysozyme inhibitor</fullName>
    </submittedName>
</protein>
<accession>A0AAD0WLD8</accession>
<keyword evidence="1 5" id="KW-0732">Signal</keyword>
<dbReference type="InterPro" id="IPR018660">
    <property type="entry name" value="MliC"/>
</dbReference>
<evidence type="ECO:0000313" key="7">
    <source>
        <dbReference type="EMBL" id="AXW87757.1"/>
    </source>
</evidence>
<evidence type="ECO:0000313" key="8">
    <source>
        <dbReference type="Proteomes" id="UP000263881"/>
    </source>
</evidence>
<keyword evidence="2" id="KW-0472">Membrane</keyword>
<name>A0AAD0WLD8_9GAMM</name>
<evidence type="ECO:0000256" key="3">
    <source>
        <dbReference type="ARBA" id="ARBA00023139"/>
    </source>
</evidence>
<keyword evidence="3" id="KW-0564">Palmitate</keyword>
<gene>
    <name evidence="7" type="ORF">CKQ53_12765</name>
</gene>
<dbReference type="Pfam" id="PF09864">
    <property type="entry name" value="MliC"/>
    <property type="match status" value="1"/>
</dbReference>
<evidence type="ECO:0000256" key="5">
    <source>
        <dbReference type="SAM" id="SignalP"/>
    </source>
</evidence>
<evidence type="ECO:0000256" key="1">
    <source>
        <dbReference type="ARBA" id="ARBA00022729"/>
    </source>
</evidence>
<dbReference type="Proteomes" id="UP000263881">
    <property type="component" value="Chromosome"/>
</dbReference>
<feature type="domain" description="C-type lysozyme inhibitor" evidence="6">
    <location>
        <begin position="30"/>
        <end position="93"/>
    </location>
</feature>
<evidence type="ECO:0000256" key="2">
    <source>
        <dbReference type="ARBA" id="ARBA00023136"/>
    </source>
</evidence>
<dbReference type="PROSITE" id="PS51257">
    <property type="entry name" value="PROKAR_LIPOPROTEIN"/>
    <property type="match status" value="1"/>
</dbReference>
<feature type="chain" id="PRO_5042052135" evidence="5">
    <location>
        <begin position="24"/>
        <end position="102"/>
    </location>
</feature>
<dbReference type="Gene3D" id="2.40.128.200">
    <property type="match status" value="1"/>
</dbReference>
<evidence type="ECO:0000259" key="6">
    <source>
        <dbReference type="Pfam" id="PF09864"/>
    </source>
</evidence>
<dbReference type="EMBL" id="CP023009">
    <property type="protein sequence ID" value="AXW87757.1"/>
    <property type="molecule type" value="Genomic_DNA"/>
</dbReference>
<dbReference type="RefSeq" id="WP_094118013.1">
    <property type="nucleotide sequence ID" value="NZ_CP023009.1"/>
</dbReference>
<organism evidence="7 8">
    <name type="scientific">Lonsdalea britannica</name>
    <dbReference type="NCBI Taxonomy" id="1082704"/>
    <lineage>
        <taxon>Bacteria</taxon>
        <taxon>Pseudomonadati</taxon>
        <taxon>Pseudomonadota</taxon>
        <taxon>Gammaproteobacteria</taxon>
        <taxon>Enterobacterales</taxon>
        <taxon>Pectobacteriaceae</taxon>
        <taxon>Lonsdalea</taxon>
    </lineage>
</organism>
<dbReference type="AlphaFoldDB" id="A0AAD0WLD8"/>
<keyword evidence="8" id="KW-1185">Reference proteome</keyword>
<keyword evidence="4" id="KW-0449">Lipoprotein</keyword>
<sequence length="102" mass="11478">MNRMWLAGMALVLLSGCSQFRHAQDNVMHYQCGTMPLTVTQTQQQGHEQVAFLLDGERLRLSEIADSAGARYSDDNYTFERTGNRAAIQRNGKLIVDDCVLK</sequence>
<evidence type="ECO:0000256" key="4">
    <source>
        <dbReference type="ARBA" id="ARBA00023288"/>
    </source>
</evidence>
<dbReference type="KEGG" id="lbq:CKQ53_12765"/>
<dbReference type="InterPro" id="IPR036328">
    <property type="entry name" value="MliC_sf"/>
</dbReference>
<feature type="signal peptide" evidence="5">
    <location>
        <begin position="1"/>
        <end position="23"/>
    </location>
</feature>
<reference evidence="7 8" key="1">
    <citation type="submission" date="2017-08" db="EMBL/GenBank/DDBJ databases">
        <title>Comparative genomics of bacteria isolated from necrotic lesions of AOD affected trees.</title>
        <authorList>
            <person name="Doonan J."/>
            <person name="Denman S."/>
            <person name="McDonald J.E."/>
        </authorList>
    </citation>
    <scope>NUCLEOTIDE SEQUENCE [LARGE SCALE GENOMIC DNA]</scope>
    <source>
        <strain evidence="7 8">477</strain>
    </source>
</reference>
<dbReference type="SUPFAM" id="SSF141488">
    <property type="entry name" value="YdhA-like"/>
    <property type="match status" value="1"/>
</dbReference>
<proteinExistence type="predicted"/>